<feature type="transmembrane region" description="Helical" evidence="9">
    <location>
        <begin position="97"/>
        <end position="115"/>
    </location>
</feature>
<feature type="transmembrane region" description="Helical" evidence="9">
    <location>
        <begin position="224"/>
        <end position="248"/>
    </location>
</feature>
<dbReference type="GO" id="GO:0046872">
    <property type="term" value="F:metal ion binding"/>
    <property type="evidence" value="ECO:0007669"/>
    <property type="project" value="UniProtKB-KW"/>
</dbReference>
<dbReference type="Proteomes" id="UP000694845">
    <property type="component" value="Unplaced"/>
</dbReference>
<dbReference type="KEGG" id="aplc:110986026"/>
<feature type="transmembrane region" description="Helical" evidence="9">
    <location>
        <begin position="70"/>
        <end position="91"/>
    </location>
</feature>
<dbReference type="EC" id="3.5.1.-" evidence="9"/>
<dbReference type="AlphaFoldDB" id="A0A8B7ZC88"/>
<sequence>MRSASKMAPSAAEFASAWGQPTSTLDWCEENYLASPYIAELWNSLSSVVIIGIPIISLLSFSLWNVEKRFFVACWCFLAVGISSLAFHMTLLYETQLMDELSMIWGGCVLVYLFFSHDSKPNSNSLPLVAFLLLYALCVTLIYLLTKEPVFHQVAFSLQVITVMLRGIQRKYSYSGSLRLLFFSLVLYSVGFVLWLTDTAFCLHLRSIRAFLPTPVGVVLQFHAWWHTLSSLGTHCLFVACCHSRYMFLKRNPRIWMVGCLPLVALDATENGRIH</sequence>
<keyword evidence="4 9" id="KW-0378">Hydrolase</keyword>
<feature type="transmembrane region" description="Helical" evidence="9">
    <location>
        <begin position="150"/>
        <end position="168"/>
    </location>
</feature>
<evidence type="ECO:0000256" key="9">
    <source>
        <dbReference type="RuleBase" id="RU364079"/>
    </source>
</evidence>
<evidence type="ECO:0000313" key="11">
    <source>
        <dbReference type="RefSeq" id="XP_022103299.1"/>
    </source>
</evidence>
<keyword evidence="10" id="KW-1185">Reference proteome</keyword>
<feature type="transmembrane region" description="Helical" evidence="9">
    <location>
        <begin position="180"/>
        <end position="197"/>
    </location>
</feature>
<evidence type="ECO:0000256" key="3">
    <source>
        <dbReference type="ARBA" id="ARBA00022692"/>
    </source>
</evidence>
<feature type="transmembrane region" description="Helical" evidence="9">
    <location>
        <begin position="41"/>
        <end position="63"/>
    </location>
</feature>
<reference evidence="11" key="1">
    <citation type="submission" date="2025-08" db="UniProtKB">
        <authorList>
            <consortium name="RefSeq"/>
        </authorList>
    </citation>
    <scope>IDENTIFICATION</scope>
</reference>
<dbReference type="GO" id="GO:0006672">
    <property type="term" value="P:ceramide metabolic process"/>
    <property type="evidence" value="ECO:0007669"/>
    <property type="project" value="InterPro"/>
</dbReference>
<evidence type="ECO:0000256" key="6">
    <source>
        <dbReference type="ARBA" id="ARBA00023136"/>
    </source>
</evidence>
<dbReference type="OrthoDB" id="187171at2759"/>
<feature type="binding site" evidence="8">
    <location>
        <position position="223"/>
    </location>
    <ligand>
        <name>Zn(2+)</name>
        <dbReference type="ChEBI" id="CHEBI:29105"/>
        <note>catalytic</note>
    </ligand>
</feature>
<accession>A0A8B7ZC88</accession>
<keyword evidence="7" id="KW-0479">Metal-binding</keyword>
<comment type="similarity">
    <text evidence="2 9">Belongs to the alkaline ceramidase family.</text>
</comment>
<keyword evidence="9" id="KW-0443">Lipid metabolism</keyword>
<dbReference type="GO" id="GO:0071602">
    <property type="term" value="P:phytosphingosine biosynthetic process"/>
    <property type="evidence" value="ECO:0007669"/>
    <property type="project" value="TreeGrafter"/>
</dbReference>
<dbReference type="Pfam" id="PF05875">
    <property type="entry name" value="Ceramidase"/>
    <property type="match status" value="1"/>
</dbReference>
<evidence type="ECO:0000256" key="5">
    <source>
        <dbReference type="ARBA" id="ARBA00022989"/>
    </source>
</evidence>
<keyword evidence="5 9" id="KW-1133">Transmembrane helix</keyword>
<evidence type="ECO:0000256" key="2">
    <source>
        <dbReference type="ARBA" id="ARBA00009780"/>
    </source>
</evidence>
<dbReference type="PANTHER" id="PTHR46187">
    <property type="entry name" value="ALKALINE CERAMIDASE 3"/>
    <property type="match status" value="1"/>
</dbReference>
<dbReference type="GeneID" id="110986026"/>
<feature type="binding site" evidence="7">
    <location>
        <position position="26"/>
    </location>
    <ligand>
        <name>Ca(2+)</name>
        <dbReference type="ChEBI" id="CHEBI:29108"/>
    </ligand>
</feature>
<evidence type="ECO:0000313" key="10">
    <source>
        <dbReference type="Proteomes" id="UP000694845"/>
    </source>
</evidence>
<keyword evidence="7" id="KW-0106">Calcium</keyword>
<comment type="function">
    <text evidence="9">Hydrolyzes the sphingolipid ceramide into sphingosine and free fatty acid.</text>
</comment>
<evidence type="ECO:0000256" key="4">
    <source>
        <dbReference type="ARBA" id="ARBA00022801"/>
    </source>
</evidence>
<feature type="binding site" evidence="7">
    <location>
        <position position="31"/>
    </location>
    <ligand>
        <name>Ca(2+)</name>
        <dbReference type="ChEBI" id="CHEBI:29108"/>
    </ligand>
</feature>
<proteinExistence type="inferred from homology"/>
<dbReference type="GO" id="GO:0016811">
    <property type="term" value="F:hydrolase activity, acting on carbon-nitrogen (but not peptide) bonds, in linear amides"/>
    <property type="evidence" value="ECO:0007669"/>
    <property type="project" value="InterPro"/>
</dbReference>
<keyword evidence="8" id="KW-0862">Zinc</keyword>
<dbReference type="GO" id="GO:0005789">
    <property type="term" value="C:endoplasmic reticulum membrane"/>
    <property type="evidence" value="ECO:0007669"/>
    <property type="project" value="TreeGrafter"/>
</dbReference>
<feature type="binding site" evidence="7">
    <location>
        <position position="40"/>
    </location>
    <ligand>
        <name>Ca(2+)</name>
        <dbReference type="ChEBI" id="CHEBI:29108"/>
    </ligand>
</feature>
<protein>
    <recommendedName>
        <fullName evidence="9">Alkaline ceramidase</fullName>
        <ecNumber evidence="9">3.5.1.-</ecNumber>
    </recommendedName>
</protein>
<comment type="cofactor">
    <cofactor evidence="8">
        <name>Zn(2+)</name>
        <dbReference type="ChEBI" id="CHEBI:29105"/>
    </cofactor>
</comment>
<evidence type="ECO:0000256" key="8">
    <source>
        <dbReference type="PIRSR" id="PIRSR608901-2"/>
    </source>
</evidence>
<feature type="transmembrane region" description="Helical" evidence="9">
    <location>
        <begin position="127"/>
        <end position="144"/>
    </location>
</feature>
<feature type="binding site" evidence="7">
    <location>
        <position position="27"/>
    </location>
    <ligand>
        <name>Ca(2+)</name>
        <dbReference type="ChEBI" id="CHEBI:29108"/>
    </ligand>
</feature>
<keyword evidence="6 9" id="KW-0472">Membrane</keyword>
<feature type="binding site" evidence="7">
    <location>
        <position position="29"/>
    </location>
    <ligand>
        <name>Ca(2+)</name>
        <dbReference type="ChEBI" id="CHEBI:29108"/>
    </ligand>
</feature>
<evidence type="ECO:0000256" key="1">
    <source>
        <dbReference type="ARBA" id="ARBA00004141"/>
    </source>
</evidence>
<dbReference type="PANTHER" id="PTHR46187:SF3">
    <property type="entry name" value="ALKALINE CERAMIDASE 3"/>
    <property type="match status" value="1"/>
</dbReference>
<feature type="binding site" evidence="8">
    <location>
        <position position="227"/>
    </location>
    <ligand>
        <name>Zn(2+)</name>
        <dbReference type="ChEBI" id="CHEBI:29105"/>
        <note>catalytic</note>
    </ligand>
</feature>
<name>A0A8B7ZC88_ACAPL</name>
<gene>
    <name evidence="11" type="primary">LOC110986026</name>
</gene>
<dbReference type="InterPro" id="IPR008901">
    <property type="entry name" value="ACER"/>
</dbReference>
<evidence type="ECO:0000256" key="7">
    <source>
        <dbReference type="PIRSR" id="PIRSR608901-1"/>
    </source>
</evidence>
<comment type="subcellular location">
    <subcellularLocation>
        <location evidence="1">Membrane</location>
        <topology evidence="1">Multi-pass membrane protein</topology>
    </subcellularLocation>
</comment>
<keyword evidence="3 9" id="KW-0812">Transmembrane</keyword>
<dbReference type="OMA" id="PWAWLLE"/>
<organism evidence="10 11">
    <name type="scientific">Acanthaster planci</name>
    <name type="common">Crown-of-thorns starfish</name>
    <dbReference type="NCBI Taxonomy" id="133434"/>
    <lineage>
        <taxon>Eukaryota</taxon>
        <taxon>Metazoa</taxon>
        <taxon>Echinodermata</taxon>
        <taxon>Eleutherozoa</taxon>
        <taxon>Asterozoa</taxon>
        <taxon>Asteroidea</taxon>
        <taxon>Valvatacea</taxon>
        <taxon>Valvatida</taxon>
        <taxon>Acanthasteridae</taxon>
        <taxon>Acanthaster</taxon>
    </lineage>
</organism>
<feature type="binding site" evidence="8">
    <location>
        <position position="88"/>
    </location>
    <ligand>
        <name>Zn(2+)</name>
        <dbReference type="ChEBI" id="CHEBI:29105"/>
        <note>catalytic</note>
    </ligand>
</feature>
<dbReference type="RefSeq" id="XP_022103299.1">
    <property type="nucleotide sequence ID" value="XM_022247607.1"/>
</dbReference>